<name>A0ACC2PVX5_9HYME</name>
<evidence type="ECO:0000313" key="1">
    <source>
        <dbReference type="EMBL" id="KAJ8687273.1"/>
    </source>
</evidence>
<protein>
    <submittedName>
        <fullName evidence="1">Uncharacterized protein</fullName>
    </submittedName>
</protein>
<sequence length="293" mass="31891">MYSTLIFSYFSLLTFFYHPSDGKVQTLSDLLKLNRIIGGKNAFKGEFPHQVSLQWGIPPVVPTSHMCGGSIIGREWILTAAHCVTGLPSYGKFVVKAGKNFIKTKERTEQTSIVAKIYVHAQYQGNVSPFDIALLQLASPFELNEYVRSIKLPEANSIPVGGSTLSGWGSISKTSQIRVPNALQKVNLPLLDLNICRRAMTLKGDYTKIHETNICTGPLTGGLSACRGDSGGPLIAIDGDGDKEVIGVVSWGVIPCASVGAPAVYVRVSAFVDWINYIIQTYSTEDSYSILQR</sequence>
<evidence type="ECO:0000313" key="2">
    <source>
        <dbReference type="Proteomes" id="UP001239111"/>
    </source>
</evidence>
<gene>
    <name evidence="1" type="ORF">QAD02_023067</name>
</gene>
<dbReference type="EMBL" id="CM056741">
    <property type="protein sequence ID" value="KAJ8687273.1"/>
    <property type="molecule type" value="Genomic_DNA"/>
</dbReference>
<comment type="caution">
    <text evidence="1">The sequence shown here is derived from an EMBL/GenBank/DDBJ whole genome shotgun (WGS) entry which is preliminary data.</text>
</comment>
<organism evidence="1 2">
    <name type="scientific">Eretmocerus hayati</name>
    <dbReference type="NCBI Taxonomy" id="131215"/>
    <lineage>
        <taxon>Eukaryota</taxon>
        <taxon>Metazoa</taxon>
        <taxon>Ecdysozoa</taxon>
        <taxon>Arthropoda</taxon>
        <taxon>Hexapoda</taxon>
        <taxon>Insecta</taxon>
        <taxon>Pterygota</taxon>
        <taxon>Neoptera</taxon>
        <taxon>Endopterygota</taxon>
        <taxon>Hymenoptera</taxon>
        <taxon>Apocrita</taxon>
        <taxon>Proctotrupomorpha</taxon>
        <taxon>Chalcidoidea</taxon>
        <taxon>Aphelinidae</taxon>
        <taxon>Aphelininae</taxon>
        <taxon>Eretmocerus</taxon>
    </lineage>
</organism>
<reference evidence="1" key="1">
    <citation type="submission" date="2023-04" db="EMBL/GenBank/DDBJ databases">
        <title>A chromosome-level genome assembly of the parasitoid wasp Eretmocerus hayati.</title>
        <authorList>
            <person name="Zhong Y."/>
            <person name="Liu S."/>
            <person name="Liu Y."/>
        </authorList>
    </citation>
    <scope>NUCLEOTIDE SEQUENCE</scope>
    <source>
        <strain evidence="1">ZJU_SS_LIU_2023</strain>
    </source>
</reference>
<keyword evidence="2" id="KW-1185">Reference proteome</keyword>
<proteinExistence type="predicted"/>
<accession>A0ACC2PVX5</accession>
<dbReference type="Proteomes" id="UP001239111">
    <property type="component" value="Chromosome 1"/>
</dbReference>